<sequence>MSCARYSFYSMNDNSEGSEDNCVLHVTEGLIQGQLEGWILAEASSKGMPPDHGCLPRPCSETEICVPYKGAVSFQCIQAPASDIDECASSPCQNGGSCVDQVNAYTCNCPAGYNGSNCETGSCANYTVLDDVTRDVNRENTAWRCDRHITDGWYRFILNGIDAVMPTECTPEFGCGTRATYWLDLQGGELPAVGQETAARACAHLFYNCCRGPIPIAVRNCGAFYLYNLKPFGWCTAGYCAEKRDNEP</sequence>
<evidence type="ECO:0000256" key="2">
    <source>
        <dbReference type="ARBA" id="ARBA00022729"/>
    </source>
</evidence>
<dbReference type="PANTHER" id="PTHR12916:SF4">
    <property type="entry name" value="UNINFLATABLE, ISOFORM C"/>
    <property type="match status" value="1"/>
</dbReference>
<keyword evidence="1 6" id="KW-0245">EGF-like domain</keyword>
<dbReference type="EMBL" id="JBAMIC010000007">
    <property type="protein sequence ID" value="KAK7105726.1"/>
    <property type="molecule type" value="Genomic_DNA"/>
</dbReference>
<dbReference type="Proteomes" id="UP001374579">
    <property type="component" value="Unassembled WGS sequence"/>
</dbReference>
<dbReference type="AlphaFoldDB" id="A0AAN9BID2"/>
<evidence type="ECO:0000256" key="6">
    <source>
        <dbReference type="PROSITE-ProRule" id="PRU00076"/>
    </source>
</evidence>
<dbReference type="Gene3D" id="2.10.25.10">
    <property type="entry name" value="Laminin"/>
    <property type="match status" value="1"/>
</dbReference>
<dbReference type="InterPro" id="IPR057774">
    <property type="entry name" value="D8C_UMOD/GP2/OIT3-like"/>
</dbReference>
<dbReference type="SMART" id="SM00181">
    <property type="entry name" value="EGF"/>
    <property type="match status" value="1"/>
</dbReference>
<keyword evidence="5" id="KW-0325">Glycoprotein</keyword>
<feature type="domain" description="EGF-like" evidence="7">
    <location>
        <begin position="83"/>
        <end position="119"/>
    </location>
</feature>
<proteinExistence type="predicted"/>
<keyword evidence="4 6" id="KW-1015">Disulfide bond</keyword>
<keyword evidence="3" id="KW-0677">Repeat</keyword>
<dbReference type="SMART" id="SM00179">
    <property type="entry name" value="EGF_CA"/>
    <property type="match status" value="1"/>
</dbReference>
<dbReference type="SUPFAM" id="SSF57196">
    <property type="entry name" value="EGF/Laminin"/>
    <property type="match status" value="1"/>
</dbReference>
<evidence type="ECO:0000256" key="1">
    <source>
        <dbReference type="ARBA" id="ARBA00022536"/>
    </source>
</evidence>
<keyword evidence="2" id="KW-0732">Signal</keyword>
<evidence type="ECO:0000313" key="9">
    <source>
        <dbReference type="Proteomes" id="UP001374579"/>
    </source>
</evidence>
<dbReference type="InterPro" id="IPR000152">
    <property type="entry name" value="EGF-type_Asp/Asn_hydroxyl_site"/>
</dbReference>
<evidence type="ECO:0000313" key="8">
    <source>
        <dbReference type="EMBL" id="KAK7105726.1"/>
    </source>
</evidence>
<dbReference type="PROSITE" id="PS50026">
    <property type="entry name" value="EGF_3"/>
    <property type="match status" value="1"/>
</dbReference>
<evidence type="ECO:0000256" key="5">
    <source>
        <dbReference type="ARBA" id="ARBA00023180"/>
    </source>
</evidence>
<dbReference type="PANTHER" id="PTHR12916">
    <property type="entry name" value="CYTOCHROME C OXIDASE POLYPEPTIDE VIC-2"/>
    <property type="match status" value="1"/>
</dbReference>
<dbReference type="PROSITE" id="PS00022">
    <property type="entry name" value="EGF_1"/>
    <property type="match status" value="1"/>
</dbReference>
<comment type="caution">
    <text evidence="8">The sequence shown here is derived from an EMBL/GenBank/DDBJ whole genome shotgun (WGS) entry which is preliminary data.</text>
</comment>
<accession>A0AAN9BID2</accession>
<dbReference type="InterPro" id="IPR000742">
    <property type="entry name" value="EGF"/>
</dbReference>
<dbReference type="GO" id="GO:0005509">
    <property type="term" value="F:calcium ion binding"/>
    <property type="evidence" value="ECO:0007669"/>
    <property type="project" value="InterPro"/>
</dbReference>
<dbReference type="InterPro" id="IPR001881">
    <property type="entry name" value="EGF-like_Ca-bd_dom"/>
</dbReference>
<dbReference type="PROSITE" id="PS00010">
    <property type="entry name" value="ASX_HYDROXYL"/>
    <property type="match status" value="1"/>
</dbReference>
<dbReference type="PROSITE" id="PS01187">
    <property type="entry name" value="EGF_CA"/>
    <property type="match status" value="1"/>
</dbReference>
<dbReference type="PRINTS" id="PR00010">
    <property type="entry name" value="EGFBLOOD"/>
</dbReference>
<dbReference type="Pfam" id="PF00008">
    <property type="entry name" value="EGF"/>
    <property type="match status" value="1"/>
</dbReference>
<organism evidence="8 9">
    <name type="scientific">Littorina saxatilis</name>
    <dbReference type="NCBI Taxonomy" id="31220"/>
    <lineage>
        <taxon>Eukaryota</taxon>
        <taxon>Metazoa</taxon>
        <taxon>Spiralia</taxon>
        <taxon>Lophotrochozoa</taxon>
        <taxon>Mollusca</taxon>
        <taxon>Gastropoda</taxon>
        <taxon>Caenogastropoda</taxon>
        <taxon>Littorinimorpha</taxon>
        <taxon>Littorinoidea</taxon>
        <taxon>Littorinidae</taxon>
        <taxon>Littorina</taxon>
    </lineage>
</organism>
<dbReference type="InterPro" id="IPR018097">
    <property type="entry name" value="EGF_Ca-bd_CS"/>
</dbReference>
<keyword evidence="9" id="KW-1185">Reference proteome</keyword>
<comment type="caution">
    <text evidence="6">Lacks conserved residue(s) required for the propagation of feature annotation.</text>
</comment>
<name>A0AAN9BID2_9CAEN</name>
<dbReference type="FunFam" id="2.10.25.10:FF:000122">
    <property type="entry name" value="Protein crumbs homolog 2"/>
    <property type="match status" value="1"/>
</dbReference>
<evidence type="ECO:0000256" key="4">
    <source>
        <dbReference type="ARBA" id="ARBA00023157"/>
    </source>
</evidence>
<dbReference type="CDD" id="cd00054">
    <property type="entry name" value="EGF_CA"/>
    <property type="match status" value="1"/>
</dbReference>
<reference evidence="8 9" key="1">
    <citation type="submission" date="2024-02" db="EMBL/GenBank/DDBJ databases">
        <title>Chromosome-scale genome assembly of the rough periwinkle Littorina saxatilis.</title>
        <authorList>
            <person name="De Jode A."/>
            <person name="Faria R."/>
            <person name="Formenti G."/>
            <person name="Sims Y."/>
            <person name="Smith T.P."/>
            <person name="Tracey A."/>
            <person name="Wood J.M.D."/>
            <person name="Zagrodzka Z.B."/>
            <person name="Johannesson K."/>
            <person name="Butlin R.K."/>
            <person name="Leder E.H."/>
        </authorList>
    </citation>
    <scope>NUCLEOTIDE SEQUENCE [LARGE SCALE GENOMIC DNA]</scope>
    <source>
        <strain evidence="8">Snail1</strain>
        <tissue evidence="8">Muscle</tissue>
    </source>
</reference>
<protein>
    <recommendedName>
        <fullName evidence="7">EGF-like domain-containing protein</fullName>
    </recommendedName>
</protein>
<gene>
    <name evidence="8" type="ORF">V1264_017068</name>
</gene>
<dbReference type="Pfam" id="PF23283">
    <property type="entry name" value="D8C_UMOD"/>
    <property type="match status" value="1"/>
</dbReference>
<dbReference type="PROSITE" id="PS01186">
    <property type="entry name" value="EGF_2"/>
    <property type="match status" value="1"/>
</dbReference>
<evidence type="ECO:0000259" key="7">
    <source>
        <dbReference type="PROSITE" id="PS50026"/>
    </source>
</evidence>
<feature type="disulfide bond" evidence="6">
    <location>
        <begin position="109"/>
        <end position="118"/>
    </location>
</feature>
<evidence type="ECO:0000256" key="3">
    <source>
        <dbReference type="ARBA" id="ARBA00022737"/>
    </source>
</evidence>